<organism evidence="2 3">
    <name type="scientific">Bacteroides faecichinchillae</name>
    <dbReference type="NCBI Taxonomy" id="871325"/>
    <lineage>
        <taxon>Bacteria</taxon>
        <taxon>Pseudomonadati</taxon>
        <taxon>Bacteroidota</taxon>
        <taxon>Bacteroidia</taxon>
        <taxon>Bacteroidales</taxon>
        <taxon>Bacteroidaceae</taxon>
        <taxon>Bacteroides</taxon>
    </lineage>
</organism>
<keyword evidence="1" id="KW-0812">Transmembrane</keyword>
<feature type="transmembrane region" description="Helical" evidence="1">
    <location>
        <begin position="45"/>
        <end position="67"/>
    </location>
</feature>
<dbReference type="AlphaFoldDB" id="A0A1M4WI93"/>
<evidence type="ECO:0000313" key="2">
    <source>
        <dbReference type="EMBL" id="SHE80934.1"/>
    </source>
</evidence>
<evidence type="ECO:0000256" key="1">
    <source>
        <dbReference type="SAM" id="Phobius"/>
    </source>
</evidence>
<keyword evidence="1" id="KW-0472">Membrane</keyword>
<feature type="transmembrane region" description="Helical" evidence="1">
    <location>
        <begin position="73"/>
        <end position="90"/>
    </location>
</feature>
<dbReference type="EMBL" id="FQVD01000006">
    <property type="protein sequence ID" value="SHE80934.1"/>
    <property type="molecule type" value="Genomic_DNA"/>
</dbReference>
<proteinExistence type="predicted"/>
<feature type="transmembrane region" description="Helical" evidence="1">
    <location>
        <begin position="150"/>
        <end position="166"/>
    </location>
</feature>
<sequence>MEENNLKEFWKEIHTNTEEKPVNIKEIIRKKHCNVISHTLHRQKILICLFTIFLIISVATSTLDTIIMERFSIRLWIPSAFLLYLLLSSIRHYQLYTKSADLYSITDSDMILKRQLKRKINVDFMIYLIYFYGMAIRLICMYFSSLDELKSMSLLLILFVGLLFIIP</sequence>
<keyword evidence="1" id="KW-1133">Transmembrane helix</keyword>
<keyword evidence="3" id="KW-1185">Reference proteome</keyword>
<accession>A0A1M4WI93</accession>
<feature type="transmembrane region" description="Helical" evidence="1">
    <location>
        <begin position="124"/>
        <end position="144"/>
    </location>
</feature>
<gene>
    <name evidence="2" type="ORF">SAMN05444349_106112</name>
</gene>
<reference evidence="2 3" key="1">
    <citation type="submission" date="2016-11" db="EMBL/GenBank/DDBJ databases">
        <authorList>
            <person name="Jaros S."/>
            <person name="Januszkiewicz K."/>
            <person name="Wedrychowicz H."/>
        </authorList>
    </citation>
    <scope>NUCLEOTIDE SEQUENCE [LARGE SCALE GENOMIC DNA]</scope>
    <source>
        <strain evidence="2 3">DSM 26883</strain>
    </source>
</reference>
<evidence type="ECO:0000313" key="3">
    <source>
        <dbReference type="Proteomes" id="UP000184436"/>
    </source>
</evidence>
<protein>
    <submittedName>
        <fullName evidence="2">Uncharacterized protein</fullName>
    </submittedName>
</protein>
<dbReference type="STRING" id="871325.SAMN05444349_106112"/>
<name>A0A1M4WI93_9BACE</name>
<dbReference type="Proteomes" id="UP000184436">
    <property type="component" value="Unassembled WGS sequence"/>
</dbReference>